<dbReference type="Pfam" id="PF00583">
    <property type="entry name" value="Acetyltransf_1"/>
    <property type="match status" value="1"/>
</dbReference>
<accession>A0A1I0AWL6</accession>
<evidence type="ECO:0000313" key="6">
    <source>
        <dbReference type="Proteomes" id="UP000199320"/>
    </source>
</evidence>
<dbReference type="InterPro" id="IPR000182">
    <property type="entry name" value="GNAT_dom"/>
</dbReference>
<dbReference type="EMBL" id="FMZP01000018">
    <property type="protein sequence ID" value="SDD31983.1"/>
    <property type="molecule type" value="Genomic_DNA"/>
</dbReference>
<dbReference type="Proteomes" id="UP000199320">
    <property type="component" value="Unassembled WGS sequence"/>
</dbReference>
<proteinExistence type="predicted"/>
<dbReference type="CDD" id="cd04301">
    <property type="entry name" value="NAT_SF"/>
    <property type="match status" value="1"/>
</dbReference>
<evidence type="ECO:0000313" key="4">
    <source>
        <dbReference type="EMBL" id="SDD31983.1"/>
    </source>
</evidence>
<keyword evidence="2" id="KW-0012">Acyltransferase</keyword>
<protein>
    <submittedName>
        <fullName evidence="5">Acetyltransferase (GNAT) family protein</fullName>
    </submittedName>
</protein>
<evidence type="ECO:0000313" key="7">
    <source>
        <dbReference type="Proteomes" id="UP000324021"/>
    </source>
</evidence>
<dbReference type="SUPFAM" id="SSF55729">
    <property type="entry name" value="Acyl-CoA N-acyltransferases (Nat)"/>
    <property type="match status" value="1"/>
</dbReference>
<dbReference type="Proteomes" id="UP000324021">
    <property type="component" value="Unassembled WGS sequence"/>
</dbReference>
<feature type="domain" description="N-acetyltransferase" evidence="3">
    <location>
        <begin position="65"/>
        <end position="220"/>
    </location>
</feature>
<evidence type="ECO:0000256" key="1">
    <source>
        <dbReference type="ARBA" id="ARBA00022679"/>
    </source>
</evidence>
<dbReference type="Gene3D" id="3.40.630.30">
    <property type="match status" value="1"/>
</dbReference>
<reference evidence="6 7" key="2">
    <citation type="submission" date="2016-10" db="EMBL/GenBank/DDBJ databases">
        <authorList>
            <person name="Varghese N."/>
            <person name="Submissions S."/>
        </authorList>
    </citation>
    <scope>NUCLEOTIDE SEQUENCE [LARGE SCALE GENOMIC DNA]</scope>
    <source>
        <strain evidence="4 7">CDM_1</strain>
        <strain evidence="6">CDM_6</strain>
    </source>
</reference>
<reference evidence="5" key="1">
    <citation type="submission" date="2016-10" db="EMBL/GenBank/DDBJ databases">
        <authorList>
            <person name="de Groot N.N."/>
        </authorList>
    </citation>
    <scope>NUCLEOTIDE SEQUENCE [LARGE SCALE GENOMIC DNA]</scope>
    <source>
        <strain evidence="5">CDM_6</strain>
    </source>
</reference>
<evidence type="ECO:0000256" key="2">
    <source>
        <dbReference type="ARBA" id="ARBA00023315"/>
    </source>
</evidence>
<keyword evidence="1 5" id="KW-0808">Transferase</keyword>
<name>A0A1I0AWL6_9EURY</name>
<dbReference type="PROSITE" id="PS51186">
    <property type="entry name" value="GNAT"/>
    <property type="match status" value="1"/>
</dbReference>
<dbReference type="PANTHER" id="PTHR43877">
    <property type="entry name" value="AMINOALKYLPHOSPHONATE N-ACETYLTRANSFERASE-RELATED-RELATED"/>
    <property type="match status" value="1"/>
</dbReference>
<keyword evidence="6" id="KW-1185">Reference proteome</keyword>
<dbReference type="RefSeq" id="WP_223174733.1">
    <property type="nucleotide sequence ID" value="NZ_FMZP01000018.1"/>
</dbReference>
<dbReference type="InterPro" id="IPR016181">
    <property type="entry name" value="Acyl_CoA_acyltransferase"/>
</dbReference>
<evidence type="ECO:0000313" key="5">
    <source>
        <dbReference type="EMBL" id="SES98391.1"/>
    </source>
</evidence>
<dbReference type="AlphaFoldDB" id="A0A1I0AWL6"/>
<dbReference type="EMBL" id="FOIC01000003">
    <property type="protein sequence ID" value="SES98391.1"/>
    <property type="molecule type" value="Genomic_DNA"/>
</dbReference>
<dbReference type="PANTHER" id="PTHR43877:SF1">
    <property type="entry name" value="ACETYLTRANSFERASE"/>
    <property type="match status" value="1"/>
</dbReference>
<gene>
    <name evidence="5" type="ORF">SAMN04488694_10311</name>
    <name evidence="4" type="ORF">SAMN05192552_101856</name>
</gene>
<sequence>MRRRPDAVPLESRDSTDPILYFVSGETRRPMPQLWRLTRNRYGRAAYDALVRAGITATVMDEYVTRLEEETAFDATSDGSYTVETCLPAQVASLDAPVDELGPDERIVAALEDGRPLGYCFVSLDAAHEIKPLERTLAFEGAYIRRVFVDPNHRNRGIATAIVAEACRHARAEGASRATALVALDNSPSRALFERHGFETRRRRRYVRVGPLSHRAARAV</sequence>
<dbReference type="GO" id="GO:0016747">
    <property type="term" value="F:acyltransferase activity, transferring groups other than amino-acyl groups"/>
    <property type="evidence" value="ECO:0007669"/>
    <property type="project" value="InterPro"/>
</dbReference>
<dbReference type="InterPro" id="IPR050832">
    <property type="entry name" value="Bact_Acetyltransf"/>
</dbReference>
<organism evidence="5 6">
    <name type="scientific">Natrinema hispanicum</name>
    <dbReference type="NCBI Taxonomy" id="392421"/>
    <lineage>
        <taxon>Archaea</taxon>
        <taxon>Methanobacteriati</taxon>
        <taxon>Methanobacteriota</taxon>
        <taxon>Stenosarchaea group</taxon>
        <taxon>Halobacteria</taxon>
        <taxon>Halobacteriales</taxon>
        <taxon>Natrialbaceae</taxon>
        <taxon>Natrinema</taxon>
    </lineage>
</organism>
<evidence type="ECO:0000259" key="3">
    <source>
        <dbReference type="PROSITE" id="PS51186"/>
    </source>
</evidence>
<dbReference type="STRING" id="392421.SAMN04488694_10311"/>